<dbReference type="Proteomes" id="UP000298663">
    <property type="component" value="Chromosome X"/>
</dbReference>
<evidence type="ECO:0000313" key="2">
    <source>
        <dbReference type="Proteomes" id="UP000298663"/>
    </source>
</evidence>
<evidence type="ECO:0000313" key="1">
    <source>
        <dbReference type="EMBL" id="TMS40209.1"/>
    </source>
</evidence>
<reference evidence="1 2" key="2">
    <citation type="journal article" date="2019" name="G3 (Bethesda)">
        <title>Hybrid Assembly of the Genome of the Entomopathogenic Nematode Steinernema carpocapsae Identifies the X-Chromosome.</title>
        <authorList>
            <person name="Serra L."/>
            <person name="Macchietto M."/>
            <person name="Macias-Munoz A."/>
            <person name="McGill C.J."/>
            <person name="Rodriguez I.M."/>
            <person name="Rodriguez B."/>
            <person name="Murad R."/>
            <person name="Mortazavi A."/>
        </authorList>
    </citation>
    <scope>NUCLEOTIDE SEQUENCE [LARGE SCALE GENOMIC DNA]</scope>
    <source>
        <strain evidence="1 2">ALL</strain>
    </source>
</reference>
<reference evidence="1 2" key="1">
    <citation type="journal article" date="2015" name="Genome Biol.">
        <title>Comparative genomics of Steinernema reveals deeply conserved gene regulatory networks.</title>
        <authorList>
            <person name="Dillman A.R."/>
            <person name="Macchietto M."/>
            <person name="Porter C.F."/>
            <person name="Rogers A."/>
            <person name="Williams B."/>
            <person name="Antoshechkin I."/>
            <person name="Lee M.M."/>
            <person name="Goodwin Z."/>
            <person name="Lu X."/>
            <person name="Lewis E.E."/>
            <person name="Goodrich-Blair H."/>
            <person name="Stock S.P."/>
            <person name="Adams B.J."/>
            <person name="Sternberg P.W."/>
            <person name="Mortazavi A."/>
        </authorList>
    </citation>
    <scope>NUCLEOTIDE SEQUENCE [LARGE SCALE GENOMIC DNA]</scope>
    <source>
        <strain evidence="1 2">ALL</strain>
    </source>
</reference>
<accession>A0A4U8V5B4</accession>
<name>A0A4U8V5B4_STECR</name>
<dbReference type="AlphaFoldDB" id="A0A4U8V5B4"/>
<gene>
    <name evidence="1" type="ORF">L596_006616</name>
</gene>
<dbReference type="EMBL" id="CM016762">
    <property type="protein sequence ID" value="TMS40209.1"/>
    <property type="molecule type" value="Genomic_DNA"/>
</dbReference>
<sequence length="86" mass="9588">MPGVTPNFVLKSTFCFHKYLKDEHGADDDCAQCSAYLYAALHLQHNDTMAVKHSCFQKHVHRNKRSGVLPVIPTANTAVTARQTFG</sequence>
<keyword evidence="2" id="KW-1185">Reference proteome</keyword>
<organism evidence="1 2">
    <name type="scientific">Steinernema carpocapsae</name>
    <name type="common">Entomopathogenic nematode</name>
    <dbReference type="NCBI Taxonomy" id="34508"/>
    <lineage>
        <taxon>Eukaryota</taxon>
        <taxon>Metazoa</taxon>
        <taxon>Ecdysozoa</taxon>
        <taxon>Nematoda</taxon>
        <taxon>Chromadorea</taxon>
        <taxon>Rhabditida</taxon>
        <taxon>Tylenchina</taxon>
        <taxon>Panagrolaimomorpha</taxon>
        <taxon>Strongyloidoidea</taxon>
        <taxon>Steinernematidae</taxon>
        <taxon>Steinernema</taxon>
    </lineage>
</organism>
<proteinExistence type="predicted"/>
<protein>
    <submittedName>
        <fullName evidence="1">Uncharacterized protein</fullName>
    </submittedName>
</protein>